<evidence type="ECO:0000256" key="5">
    <source>
        <dbReference type="ARBA" id="ARBA00023125"/>
    </source>
</evidence>
<dbReference type="GO" id="GO:0032993">
    <property type="term" value="C:protein-DNA complex"/>
    <property type="evidence" value="ECO:0007669"/>
    <property type="project" value="TreeGrafter"/>
</dbReference>
<organism evidence="11 12">
    <name type="scientific">Sporosarcina thermotolerans</name>
    <dbReference type="NCBI Taxonomy" id="633404"/>
    <lineage>
        <taxon>Bacteria</taxon>
        <taxon>Bacillati</taxon>
        <taxon>Bacillota</taxon>
        <taxon>Bacilli</taxon>
        <taxon>Bacillales</taxon>
        <taxon>Caryophanaceae</taxon>
        <taxon>Sporosarcina</taxon>
    </lineage>
</organism>
<feature type="modified residue" description="4-aspartylphosphate" evidence="7">
    <location>
        <position position="58"/>
    </location>
</feature>
<dbReference type="GO" id="GO:0000156">
    <property type="term" value="F:phosphorelay response regulator activity"/>
    <property type="evidence" value="ECO:0007669"/>
    <property type="project" value="TreeGrafter"/>
</dbReference>
<comment type="caution">
    <text evidence="11">The sequence shown here is derived from an EMBL/GenBank/DDBJ whole genome shotgun (WGS) entry which is preliminary data.</text>
</comment>
<dbReference type="Gene3D" id="3.40.50.2300">
    <property type="match status" value="1"/>
</dbReference>
<dbReference type="SUPFAM" id="SSF46894">
    <property type="entry name" value="C-terminal effector domain of the bipartite response regulators"/>
    <property type="match status" value="1"/>
</dbReference>
<dbReference type="AlphaFoldDB" id="A0AAW9ABA0"/>
<dbReference type="SMART" id="SM00448">
    <property type="entry name" value="REC"/>
    <property type="match status" value="1"/>
</dbReference>
<keyword evidence="4" id="KW-0805">Transcription regulation</keyword>
<dbReference type="Gene3D" id="6.10.250.690">
    <property type="match status" value="1"/>
</dbReference>
<dbReference type="EMBL" id="JAUBDJ010000011">
    <property type="protein sequence ID" value="MDW0118319.1"/>
    <property type="molecule type" value="Genomic_DNA"/>
</dbReference>
<evidence type="ECO:0000256" key="3">
    <source>
        <dbReference type="ARBA" id="ARBA00023012"/>
    </source>
</evidence>
<evidence type="ECO:0000256" key="4">
    <source>
        <dbReference type="ARBA" id="ARBA00023015"/>
    </source>
</evidence>
<keyword evidence="6" id="KW-0804">Transcription</keyword>
<dbReference type="InterPro" id="IPR001789">
    <property type="entry name" value="Sig_transdc_resp-reg_receiver"/>
</dbReference>
<dbReference type="GO" id="GO:0000976">
    <property type="term" value="F:transcription cis-regulatory region binding"/>
    <property type="evidence" value="ECO:0007669"/>
    <property type="project" value="TreeGrafter"/>
</dbReference>
<dbReference type="InterPro" id="IPR016032">
    <property type="entry name" value="Sig_transdc_resp-reg_C-effctor"/>
</dbReference>
<dbReference type="Pfam" id="PF00072">
    <property type="entry name" value="Response_reg"/>
    <property type="match status" value="1"/>
</dbReference>
<reference evidence="11 12" key="1">
    <citation type="submission" date="2023-06" db="EMBL/GenBank/DDBJ databases">
        <title>Sporosarcina sp. nov., isolated from Korean traditional fermented seafood 'Jeotgal'.</title>
        <authorList>
            <person name="Yang A.I."/>
            <person name="Shin N.-R."/>
        </authorList>
    </citation>
    <scope>NUCLEOTIDE SEQUENCE [LARGE SCALE GENOMIC DNA]</scope>
    <source>
        <strain evidence="11 12">KCTC43456</strain>
    </source>
</reference>
<dbReference type="FunFam" id="3.40.50.2300:FF:000001">
    <property type="entry name" value="DNA-binding response regulator PhoB"/>
    <property type="match status" value="1"/>
</dbReference>
<dbReference type="GO" id="GO:0006355">
    <property type="term" value="P:regulation of DNA-templated transcription"/>
    <property type="evidence" value="ECO:0007669"/>
    <property type="project" value="InterPro"/>
</dbReference>
<dbReference type="GO" id="GO:0005829">
    <property type="term" value="C:cytosol"/>
    <property type="evidence" value="ECO:0007669"/>
    <property type="project" value="TreeGrafter"/>
</dbReference>
<keyword evidence="3" id="KW-0902">Two-component regulatory system</keyword>
<dbReference type="Pfam" id="PF00486">
    <property type="entry name" value="Trans_reg_C"/>
    <property type="match status" value="1"/>
</dbReference>
<dbReference type="CDD" id="cd00383">
    <property type="entry name" value="trans_reg_C"/>
    <property type="match status" value="1"/>
</dbReference>
<keyword evidence="5 8" id="KW-0238">DNA-binding</keyword>
<dbReference type="PANTHER" id="PTHR48111:SF40">
    <property type="entry name" value="PHOSPHATE REGULON TRANSCRIPTIONAL REGULATORY PROTEIN PHOB"/>
    <property type="match status" value="1"/>
</dbReference>
<dbReference type="PROSITE" id="PS51755">
    <property type="entry name" value="OMPR_PHOB"/>
    <property type="match status" value="1"/>
</dbReference>
<evidence type="ECO:0000259" key="10">
    <source>
        <dbReference type="PROSITE" id="PS51755"/>
    </source>
</evidence>
<evidence type="ECO:0000313" key="12">
    <source>
        <dbReference type="Proteomes" id="UP001271648"/>
    </source>
</evidence>
<sequence length="225" mass="25578">MKMDHVQKTILIIEDEESIYDILSYALRKAGFRVIGATSGAKALEVLQGIEIDLIILDLMLPDTTGFVLCKKITAMTTTPILMLTARDDIVDKVVGLELGADDYMTKPFDIREVLARVNVLLRRNQTPSRLLHITESIHIDSRAHSVIKDGELIALKPKEFELLLLFAQNRSRVFSREEILDTVWEMDYEGGLRTVDVHVQRIRKKLNPSLIETVFGVGYRMRGQ</sequence>
<dbReference type="PROSITE" id="PS50110">
    <property type="entry name" value="RESPONSE_REGULATORY"/>
    <property type="match status" value="1"/>
</dbReference>
<evidence type="ECO:0000256" key="1">
    <source>
        <dbReference type="ARBA" id="ARBA00004496"/>
    </source>
</evidence>
<protein>
    <submittedName>
        <fullName evidence="11">Response regulator transcription factor</fullName>
    </submittedName>
</protein>
<dbReference type="InterPro" id="IPR039420">
    <property type="entry name" value="WalR-like"/>
</dbReference>
<evidence type="ECO:0000256" key="2">
    <source>
        <dbReference type="ARBA" id="ARBA00022553"/>
    </source>
</evidence>
<dbReference type="PANTHER" id="PTHR48111">
    <property type="entry name" value="REGULATOR OF RPOS"/>
    <property type="match status" value="1"/>
</dbReference>
<dbReference type="SUPFAM" id="SSF52172">
    <property type="entry name" value="CheY-like"/>
    <property type="match status" value="1"/>
</dbReference>
<evidence type="ECO:0000256" key="7">
    <source>
        <dbReference type="PROSITE-ProRule" id="PRU00169"/>
    </source>
</evidence>
<evidence type="ECO:0000256" key="8">
    <source>
        <dbReference type="PROSITE-ProRule" id="PRU01091"/>
    </source>
</evidence>
<feature type="domain" description="OmpR/PhoB-type" evidence="10">
    <location>
        <begin position="129"/>
        <end position="224"/>
    </location>
</feature>
<keyword evidence="12" id="KW-1185">Reference proteome</keyword>
<dbReference type="Proteomes" id="UP001271648">
    <property type="component" value="Unassembled WGS sequence"/>
</dbReference>
<dbReference type="InterPro" id="IPR036388">
    <property type="entry name" value="WH-like_DNA-bd_sf"/>
</dbReference>
<evidence type="ECO:0000259" key="9">
    <source>
        <dbReference type="PROSITE" id="PS50110"/>
    </source>
</evidence>
<comment type="subcellular location">
    <subcellularLocation>
        <location evidence="1">Cytoplasm</location>
    </subcellularLocation>
</comment>
<evidence type="ECO:0000256" key="6">
    <source>
        <dbReference type="ARBA" id="ARBA00023163"/>
    </source>
</evidence>
<feature type="DNA-binding region" description="OmpR/PhoB-type" evidence="8">
    <location>
        <begin position="129"/>
        <end position="224"/>
    </location>
</feature>
<name>A0AAW9ABA0_9BACL</name>
<evidence type="ECO:0000313" key="11">
    <source>
        <dbReference type="EMBL" id="MDW0118319.1"/>
    </source>
</evidence>
<dbReference type="InterPro" id="IPR011006">
    <property type="entry name" value="CheY-like_superfamily"/>
</dbReference>
<dbReference type="InterPro" id="IPR001867">
    <property type="entry name" value="OmpR/PhoB-type_DNA-bd"/>
</dbReference>
<proteinExistence type="predicted"/>
<feature type="domain" description="Response regulatory" evidence="9">
    <location>
        <begin position="9"/>
        <end position="122"/>
    </location>
</feature>
<keyword evidence="2 7" id="KW-0597">Phosphoprotein</keyword>
<gene>
    <name evidence="11" type="ORF">QTL97_15405</name>
</gene>
<dbReference type="Gene3D" id="1.10.10.10">
    <property type="entry name" value="Winged helix-like DNA-binding domain superfamily/Winged helix DNA-binding domain"/>
    <property type="match status" value="1"/>
</dbReference>
<dbReference type="SMART" id="SM00862">
    <property type="entry name" value="Trans_reg_C"/>
    <property type="match status" value="1"/>
</dbReference>
<dbReference type="FunFam" id="1.10.10.10:FF:000018">
    <property type="entry name" value="DNA-binding response regulator ResD"/>
    <property type="match status" value="1"/>
</dbReference>
<accession>A0AAW9ABA0</accession>